<dbReference type="EMBL" id="JARKNE010000002">
    <property type="protein sequence ID" value="KAK5842162.1"/>
    <property type="molecule type" value="Genomic_DNA"/>
</dbReference>
<evidence type="ECO:0000313" key="1">
    <source>
        <dbReference type="EMBL" id="KAK5842162.1"/>
    </source>
</evidence>
<evidence type="ECO:0000313" key="2">
    <source>
        <dbReference type="Proteomes" id="UP001358586"/>
    </source>
</evidence>
<protein>
    <submittedName>
        <fullName evidence="1">Uncharacterized protein</fullName>
    </submittedName>
</protein>
<reference evidence="1 2" key="1">
    <citation type="submission" date="2023-03" db="EMBL/GenBank/DDBJ databases">
        <title>WGS of Gossypium arboreum.</title>
        <authorList>
            <person name="Yu D."/>
        </authorList>
    </citation>
    <scope>NUCLEOTIDE SEQUENCE [LARGE SCALE GENOMIC DNA]</scope>
    <source>
        <tissue evidence="1">Leaf</tissue>
    </source>
</reference>
<proteinExistence type="predicted"/>
<dbReference type="Proteomes" id="UP001358586">
    <property type="component" value="Chromosome 2"/>
</dbReference>
<gene>
    <name evidence="1" type="ORF">PVK06_004492</name>
</gene>
<comment type="caution">
    <text evidence="1">The sequence shown here is derived from an EMBL/GenBank/DDBJ whole genome shotgun (WGS) entry which is preliminary data.</text>
</comment>
<organism evidence="1 2">
    <name type="scientific">Gossypium arboreum</name>
    <name type="common">Tree cotton</name>
    <name type="synonym">Gossypium nanking</name>
    <dbReference type="NCBI Taxonomy" id="29729"/>
    <lineage>
        <taxon>Eukaryota</taxon>
        <taxon>Viridiplantae</taxon>
        <taxon>Streptophyta</taxon>
        <taxon>Embryophyta</taxon>
        <taxon>Tracheophyta</taxon>
        <taxon>Spermatophyta</taxon>
        <taxon>Magnoliopsida</taxon>
        <taxon>eudicotyledons</taxon>
        <taxon>Gunneridae</taxon>
        <taxon>Pentapetalae</taxon>
        <taxon>rosids</taxon>
        <taxon>malvids</taxon>
        <taxon>Malvales</taxon>
        <taxon>Malvaceae</taxon>
        <taxon>Malvoideae</taxon>
        <taxon>Gossypium</taxon>
    </lineage>
</organism>
<accession>A0ABR0QTF0</accession>
<sequence>MPVLRVASGVCCDIPWLCCDTEDQFDICASRTMALRNPHNLPLVWGVHSNVASESVQLGLSTKDLRSPSLEK</sequence>
<keyword evidence="2" id="KW-1185">Reference proteome</keyword>
<name>A0ABR0QTF0_GOSAR</name>